<dbReference type="GO" id="GO:0098542">
    <property type="term" value="P:defense response to other organism"/>
    <property type="evidence" value="ECO:0007669"/>
    <property type="project" value="TreeGrafter"/>
</dbReference>
<dbReference type="PANTHER" id="PTHR23155">
    <property type="entry name" value="DISEASE RESISTANCE PROTEIN RP"/>
    <property type="match status" value="1"/>
</dbReference>
<evidence type="ECO:0000256" key="2">
    <source>
        <dbReference type="ARBA" id="ARBA00022614"/>
    </source>
</evidence>
<dbReference type="PANTHER" id="PTHR23155:SF1193">
    <property type="entry name" value="DISEASE RESISTANCE PROTEIN RPP13-RELATED"/>
    <property type="match status" value="1"/>
</dbReference>
<comment type="similarity">
    <text evidence="1">Belongs to the disease resistance NB-LRR family.</text>
</comment>
<keyword evidence="3" id="KW-0677">Repeat</keyword>
<dbReference type="OrthoDB" id="646178at2759"/>
<gene>
    <name evidence="11 13" type="primary">LOC113711703</name>
    <name evidence="12" type="synonym">LOC140015330</name>
</gene>
<dbReference type="Gene3D" id="1.10.10.10">
    <property type="entry name" value="Winged helix-like DNA-binding domain superfamily/Winged helix DNA-binding domain"/>
    <property type="match status" value="1"/>
</dbReference>
<dbReference type="PRINTS" id="PR00364">
    <property type="entry name" value="DISEASERSIST"/>
</dbReference>
<evidence type="ECO:0000313" key="10">
    <source>
        <dbReference type="Proteomes" id="UP001652660"/>
    </source>
</evidence>
<keyword evidence="6" id="KW-0067">ATP-binding</keyword>
<dbReference type="GeneID" id="113711703"/>
<keyword evidence="5" id="KW-0611">Plant defense</keyword>
<evidence type="ECO:0000259" key="8">
    <source>
        <dbReference type="Pfam" id="PF23559"/>
    </source>
</evidence>
<evidence type="ECO:0000256" key="5">
    <source>
        <dbReference type="ARBA" id="ARBA00022821"/>
    </source>
</evidence>
<dbReference type="InterPro" id="IPR002182">
    <property type="entry name" value="NB-ARC"/>
</dbReference>
<proteinExistence type="inferred from homology"/>
<dbReference type="RefSeq" id="XP_027090671.1">
    <property type="nucleotide sequence ID" value="XM_027234870.1"/>
</dbReference>
<dbReference type="Pfam" id="PF23598">
    <property type="entry name" value="LRR_14"/>
    <property type="match status" value="1"/>
</dbReference>
<feature type="domain" description="Disease resistance R13L4/SHOC-2-like LRR" evidence="9">
    <location>
        <begin position="549"/>
        <end position="759"/>
    </location>
</feature>
<evidence type="ECO:0000313" key="13">
    <source>
        <dbReference type="RefSeq" id="XP_071923717.1"/>
    </source>
</evidence>
<feature type="domain" description="Disease resistance protein winged helix" evidence="8">
    <location>
        <begin position="434"/>
        <end position="504"/>
    </location>
</feature>
<dbReference type="FunFam" id="1.10.10.10:FF:000322">
    <property type="entry name" value="Probable disease resistance protein At1g63360"/>
    <property type="match status" value="1"/>
</dbReference>
<organism evidence="10 11">
    <name type="scientific">Coffea arabica</name>
    <name type="common">Arabian coffee</name>
    <dbReference type="NCBI Taxonomy" id="13443"/>
    <lineage>
        <taxon>Eukaryota</taxon>
        <taxon>Viridiplantae</taxon>
        <taxon>Streptophyta</taxon>
        <taxon>Embryophyta</taxon>
        <taxon>Tracheophyta</taxon>
        <taxon>Spermatophyta</taxon>
        <taxon>Magnoliopsida</taxon>
        <taxon>eudicotyledons</taxon>
        <taxon>Gunneridae</taxon>
        <taxon>Pentapetalae</taxon>
        <taxon>asterids</taxon>
        <taxon>lamiids</taxon>
        <taxon>Gentianales</taxon>
        <taxon>Rubiaceae</taxon>
        <taxon>Ixoroideae</taxon>
        <taxon>Gardenieae complex</taxon>
        <taxon>Bertiereae - Coffeeae clade</taxon>
        <taxon>Coffeeae</taxon>
        <taxon>Coffea</taxon>
    </lineage>
</organism>
<dbReference type="RefSeq" id="XP_071923658.1">
    <property type="nucleotide sequence ID" value="XM_072067557.1"/>
</dbReference>
<feature type="domain" description="NB-ARC" evidence="7">
    <location>
        <begin position="195"/>
        <end position="351"/>
    </location>
</feature>
<evidence type="ECO:0000259" key="7">
    <source>
        <dbReference type="Pfam" id="PF00931"/>
    </source>
</evidence>
<protein>
    <submittedName>
        <fullName evidence="11 12">Late blight resistance protein homolog R1A-10</fullName>
    </submittedName>
</protein>
<keyword evidence="2" id="KW-0433">Leucine-rich repeat</keyword>
<evidence type="ECO:0000256" key="4">
    <source>
        <dbReference type="ARBA" id="ARBA00022741"/>
    </source>
</evidence>
<dbReference type="GO" id="GO:0005524">
    <property type="term" value="F:ATP binding"/>
    <property type="evidence" value="ECO:0007669"/>
    <property type="project" value="UniProtKB-KW"/>
</dbReference>
<reference evidence="10" key="1">
    <citation type="journal article" date="2025" name="Foods">
        <title>Unveiling the Microbial Signatures of Arabica Coffee Cherries: Insights into Ripeness Specific Diversity, Functional Traits, and Implications for Quality and Safety.</title>
        <authorList>
            <consortium name="RefSeq"/>
            <person name="Tenea G.N."/>
            <person name="Cifuentes V."/>
            <person name="Reyes P."/>
            <person name="Cevallos-Vallejos M."/>
        </authorList>
    </citation>
    <scope>NUCLEOTIDE SEQUENCE [LARGE SCALE GENOMIC DNA]</scope>
</reference>
<dbReference type="InterPro" id="IPR032675">
    <property type="entry name" value="LRR_dom_sf"/>
</dbReference>
<dbReference type="InterPro" id="IPR055414">
    <property type="entry name" value="LRR_R13L4/SHOC2-like"/>
</dbReference>
<keyword evidence="4" id="KW-0547">Nucleotide-binding</keyword>
<name>A0A6P6UK47_COFAR</name>
<reference evidence="11" key="2">
    <citation type="submission" date="2025-04" db="UniProtKB">
        <authorList>
            <consortium name="RefSeq"/>
        </authorList>
    </citation>
    <scope>IDENTIFICATION</scope>
    <source>
        <tissue evidence="11 12">Leaves</tissue>
    </source>
</reference>
<dbReference type="Gene3D" id="1.10.8.430">
    <property type="entry name" value="Helical domain of apoptotic protease-activating factors"/>
    <property type="match status" value="1"/>
</dbReference>
<sequence length="884" mass="101622">MDAAVVGAVLQGIIPYLLQLIEENREVISSNYDKIDDLSKNLRLLNKFMVKYTEDHYKDDILMGLADEIRMRVYEVEDVLETYVVEESLYRKRNVFRKAVGSIKHLSDLKSIGKTIQELSKRVEQTRSDNRSYVPMLVEGVKRNNAISKDNQLEGYPEADRIIGFEDAADHVLKLIDVKSEAEEQSTSGAAQQSESKLKVVSIHGMLGLGKTTLANKVLTDQNIEFQFLTRILVSVTKKYEKKEVLLSILRSLKISISDQNMSEADLVNKVREELKYKYLVVVDDVWEDEHWDNLKGAFPDNNNGSRVIITTRDVRVAQFVSPKCEPYQLRFMKLQEAEELLRMKVFEENKCPDELKPNERLILEKCDGLPLAIVVTGGILKANPKDANWWKDVLDEVPPLVDKKKVERIDRYIRLSYDNLHHEVKPCFLYLGVFPENLEIQVWKVLQLWIAEGFIPQHETASLERMAEQYFRELVDRNLLIVGKRTLSGKIKTCRIHDTLRDFCKKTAKAEDLFQAIHKNTNPSSSRRLCCINSQFSEYILGGQPADKVRSFLSFGQDETKYNEDPNSSIFKPFKLLRVFDISSIYINFPGRFPTKLPNLVLLKFIAINFNLKNLPKSMSSLHNLETLIVHTTEPTLDIQADIWMMTKLRLLHTNTTAFLPKCQDQSSSIEYLQTMSTISPHSLTKEVFGRTKKLKKLGISGSLGTLVKSNGDSDLFECLCKLSSLENLKLHSDESKLHALPQPDKFPKNLKTLSLRKTGLEWNIHMRILGGLQSLEVLKLKDKAFVGAEWKTEKGGFRSLKVLFIGDTDLDNWEVEGDDLPELRCLILKRIKSLEQMPSDFEHMKNLERIDLERTNRWLVKSAKDIQKSRPQIKLSVYPPEK</sequence>
<dbReference type="GO" id="GO:0043531">
    <property type="term" value="F:ADP binding"/>
    <property type="evidence" value="ECO:0007669"/>
    <property type="project" value="InterPro"/>
</dbReference>
<keyword evidence="10" id="KW-1185">Reference proteome</keyword>
<dbReference type="Proteomes" id="UP001652660">
    <property type="component" value="Chromosome 10e"/>
</dbReference>
<evidence type="ECO:0000256" key="6">
    <source>
        <dbReference type="ARBA" id="ARBA00022840"/>
    </source>
</evidence>
<evidence type="ECO:0000256" key="1">
    <source>
        <dbReference type="ARBA" id="ARBA00008894"/>
    </source>
</evidence>
<dbReference type="SUPFAM" id="SSF52540">
    <property type="entry name" value="P-loop containing nucleoside triphosphate hydrolases"/>
    <property type="match status" value="1"/>
</dbReference>
<evidence type="ECO:0000256" key="3">
    <source>
        <dbReference type="ARBA" id="ARBA00022737"/>
    </source>
</evidence>
<accession>A0A6P6UK47</accession>
<dbReference type="InterPro" id="IPR044974">
    <property type="entry name" value="Disease_R_plants"/>
</dbReference>
<dbReference type="SUPFAM" id="SSF52058">
    <property type="entry name" value="L domain-like"/>
    <property type="match status" value="1"/>
</dbReference>
<dbReference type="InterPro" id="IPR036388">
    <property type="entry name" value="WH-like_DNA-bd_sf"/>
</dbReference>
<dbReference type="AlphaFoldDB" id="A0A6P6UK47"/>
<dbReference type="Gene3D" id="3.40.50.300">
    <property type="entry name" value="P-loop containing nucleotide triphosphate hydrolases"/>
    <property type="match status" value="1"/>
</dbReference>
<dbReference type="RefSeq" id="XP_071923717.1">
    <property type="nucleotide sequence ID" value="XM_072067616.1"/>
</dbReference>
<evidence type="ECO:0000259" key="9">
    <source>
        <dbReference type="Pfam" id="PF23598"/>
    </source>
</evidence>
<evidence type="ECO:0000313" key="11">
    <source>
        <dbReference type="RefSeq" id="XP_027090671.1"/>
    </source>
</evidence>
<dbReference type="InterPro" id="IPR058922">
    <property type="entry name" value="WHD_DRP"/>
</dbReference>
<dbReference type="Gene3D" id="3.80.10.10">
    <property type="entry name" value="Ribonuclease Inhibitor"/>
    <property type="match status" value="2"/>
</dbReference>
<dbReference type="Gene3D" id="1.20.5.4130">
    <property type="match status" value="1"/>
</dbReference>
<dbReference type="Pfam" id="PF23559">
    <property type="entry name" value="WHD_DRP"/>
    <property type="match status" value="1"/>
</dbReference>
<dbReference type="Pfam" id="PF00931">
    <property type="entry name" value="NB-ARC"/>
    <property type="match status" value="1"/>
</dbReference>
<evidence type="ECO:0000313" key="12">
    <source>
        <dbReference type="RefSeq" id="XP_071923658.1"/>
    </source>
</evidence>
<dbReference type="InterPro" id="IPR027417">
    <property type="entry name" value="P-loop_NTPase"/>
</dbReference>
<dbReference type="InterPro" id="IPR042197">
    <property type="entry name" value="Apaf_helical"/>
</dbReference>